<dbReference type="Proteomes" id="UP001335325">
    <property type="component" value="Chromosome"/>
</dbReference>
<name>A0ABZ1GQM6_9ACTN</name>
<proteinExistence type="predicted"/>
<organism evidence="4 5">
    <name type="scientific">Streptomyces hirsutus</name>
    <dbReference type="NCBI Taxonomy" id="35620"/>
    <lineage>
        <taxon>Bacteria</taxon>
        <taxon>Bacillati</taxon>
        <taxon>Actinomycetota</taxon>
        <taxon>Actinomycetes</taxon>
        <taxon>Kitasatosporales</taxon>
        <taxon>Streptomycetaceae</taxon>
        <taxon>Streptomyces</taxon>
    </lineage>
</organism>
<evidence type="ECO:0000256" key="3">
    <source>
        <dbReference type="SAM" id="SignalP"/>
    </source>
</evidence>
<protein>
    <recommendedName>
        <fullName evidence="6">Secreted protein</fullName>
    </recommendedName>
</protein>
<evidence type="ECO:0008006" key="6">
    <source>
        <dbReference type="Google" id="ProtNLM"/>
    </source>
</evidence>
<dbReference type="RefSeq" id="WP_326754374.1">
    <property type="nucleotide sequence ID" value="NZ_CP109134.1"/>
</dbReference>
<accession>A0ABZ1GQM6</accession>
<keyword evidence="2" id="KW-0812">Transmembrane</keyword>
<feature type="region of interest" description="Disordered" evidence="1">
    <location>
        <begin position="141"/>
        <end position="177"/>
    </location>
</feature>
<sequence length="240" mass="25270">MAAVLALTVWGASPASAGGPTSVLLVSPESEETASLYAADDEYGELEKLLGPVGTGMRERPPESIPASSRLLNVTWLVHDVTPWRVDRVLFADAGDEDKDVWVHTSVDFSESPNGLWHRAEQPAELRGLLKELGVLGRTSDAGSVRSSGIYPAPWEKEEAGSGGSGATDAGPEQDVGAVRADGAGASAVDGAGWWWAIPGAVAGAVLALAVVMVLRPYATRWPLRGRRREPGPRQELLDG</sequence>
<gene>
    <name evidence="4" type="ORF">OIE73_23995</name>
</gene>
<feature type="chain" id="PRO_5045545377" description="Secreted protein" evidence="3">
    <location>
        <begin position="18"/>
        <end position="240"/>
    </location>
</feature>
<feature type="transmembrane region" description="Helical" evidence="2">
    <location>
        <begin position="194"/>
        <end position="219"/>
    </location>
</feature>
<evidence type="ECO:0000256" key="2">
    <source>
        <dbReference type="SAM" id="Phobius"/>
    </source>
</evidence>
<feature type="signal peptide" evidence="3">
    <location>
        <begin position="1"/>
        <end position="17"/>
    </location>
</feature>
<keyword evidence="3" id="KW-0732">Signal</keyword>
<dbReference type="EMBL" id="CP109134">
    <property type="protein sequence ID" value="WSD08487.1"/>
    <property type="molecule type" value="Genomic_DNA"/>
</dbReference>
<keyword evidence="2" id="KW-1133">Transmembrane helix</keyword>
<dbReference type="GeneID" id="91545699"/>
<reference evidence="4 5" key="1">
    <citation type="submission" date="2022-10" db="EMBL/GenBank/DDBJ databases">
        <title>The complete genomes of actinobacterial strains from the NBC collection.</title>
        <authorList>
            <person name="Joergensen T.S."/>
            <person name="Alvarez Arevalo M."/>
            <person name="Sterndorff E.B."/>
            <person name="Faurdal D."/>
            <person name="Vuksanovic O."/>
            <person name="Mourched A.-S."/>
            <person name="Charusanti P."/>
            <person name="Shaw S."/>
            <person name="Blin K."/>
            <person name="Weber T."/>
        </authorList>
    </citation>
    <scope>NUCLEOTIDE SEQUENCE [LARGE SCALE GENOMIC DNA]</scope>
    <source>
        <strain evidence="4 5">NBC 01753</strain>
    </source>
</reference>
<evidence type="ECO:0000256" key="1">
    <source>
        <dbReference type="SAM" id="MobiDB-lite"/>
    </source>
</evidence>
<keyword evidence="2" id="KW-0472">Membrane</keyword>
<evidence type="ECO:0000313" key="5">
    <source>
        <dbReference type="Proteomes" id="UP001335325"/>
    </source>
</evidence>
<keyword evidence="5" id="KW-1185">Reference proteome</keyword>
<evidence type="ECO:0000313" key="4">
    <source>
        <dbReference type="EMBL" id="WSD08487.1"/>
    </source>
</evidence>